<dbReference type="SUPFAM" id="SSF55920">
    <property type="entry name" value="Creatinase/aminopeptidase"/>
    <property type="match status" value="1"/>
</dbReference>
<evidence type="ECO:0000313" key="4">
    <source>
        <dbReference type="Proteomes" id="UP001597119"/>
    </source>
</evidence>
<dbReference type="RefSeq" id="WP_247373372.1">
    <property type="nucleotide sequence ID" value="NZ_JALLGV010000001.1"/>
</dbReference>
<dbReference type="Gene3D" id="3.90.230.10">
    <property type="entry name" value="Creatinase/methionine aminopeptidase superfamily"/>
    <property type="match status" value="1"/>
</dbReference>
<dbReference type="InterPro" id="IPR050659">
    <property type="entry name" value="Peptidase_M24B"/>
</dbReference>
<sequence>MNSDFSALDAFLDDAGVDGFLIDAAGDDSDQVYLSGFDAPDPFHTLYDGEVHLLVSSLEYGRAKKESDAATVDRHADYEMRSLVEDHGRLEGGRRVLASFLDERNVGSVAVPARFPLATADGLREQGIDVRTPESPPIGRGGANVIETIRATKTDEEIEHVATAQEANEAAMEAAEDLVRAATVEGDELHYEGEPLTSERVKEEIEVTLLRHGCALDETIVACGANAADPHDRGSGPLTAGEPIIVDIFPRDKSTKYHADMTRTFCKGDPSDEIREWYDLTAAAKEAALALVEPGVTGADVHDAVCDVYEDAGEPTLRSDETTETGFIHNTGHGVGLDVHEQPLVGPGGGELEPGHVITIEPGLYDPAVGGVRIEDIVVVTEDGYRNFTSYPEALVVE</sequence>
<evidence type="ECO:0000259" key="1">
    <source>
        <dbReference type="Pfam" id="PF00557"/>
    </source>
</evidence>
<organism evidence="3 4">
    <name type="scientific">Halorientalis brevis</name>
    <dbReference type="NCBI Taxonomy" id="1126241"/>
    <lineage>
        <taxon>Archaea</taxon>
        <taxon>Methanobacteriati</taxon>
        <taxon>Methanobacteriota</taxon>
        <taxon>Stenosarchaea group</taxon>
        <taxon>Halobacteria</taxon>
        <taxon>Halobacteriales</taxon>
        <taxon>Haloarculaceae</taxon>
        <taxon>Halorientalis</taxon>
    </lineage>
</organism>
<dbReference type="Proteomes" id="UP001597119">
    <property type="component" value="Unassembled WGS sequence"/>
</dbReference>
<feature type="domain" description="Peptidase M24" evidence="1">
    <location>
        <begin position="161"/>
        <end position="382"/>
    </location>
</feature>
<dbReference type="InterPro" id="IPR000994">
    <property type="entry name" value="Pept_M24"/>
</dbReference>
<keyword evidence="4" id="KW-1185">Reference proteome</keyword>
<dbReference type="PANTHER" id="PTHR46112">
    <property type="entry name" value="AMINOPEPTIDASE"/>
    <property type="match status" value="1"/>
</dbReference>
<feature type="domain" description="Creatinase N-terminal" evidence="2">
    <location>
        <begin position="7"/>
        <end position="126"/>
    </location>
</feature>
<dbReference type="Pfam" id="PF00557">
    <property type="entry name" value="Peptidase_M24"/>
    <property type="match status" value="1"/>
</dbReference>
<accession>A0ABD6CAW0</accession>
<dbReference type="Pfam" id="PF01321">
    <property type="entry name" value="Creatinase_N"/>
    <property type="match status" value="1"/>
</dbReference>
<evidence type="ECO:0000259" key="2">
    <source>
        <dbReference type="Pfam" id="PF01321"/>
    </source>
</evidence>
<dbReference type="AlphaFoldDB" id="A0ABD6CAW0"/>
<gene>
    <name evidence="3" type="ORF">ACFR9U_10810</name>
</gene>
<name>A0ABD6CAW0_9EURY</name>
<dbReference type="EMBL" id="JBHUDJ010000003">
    <property type="protein sequence ID" value="MFD1587477.1"/>
    <property type="molecule type" value="Genomic_DNA"/>
</dbReference>
<evidence type="ECO:0000313" key="3">
    <source>
        <dbReference type="EMBL" id="MFD1587477.1"/>
    </source>
</evidence>
<reference evidence="3 4" key="1">
    <citation type="journal article" date="2019" name="Int. J. Syst. Evol. Microbiol.">
        <title>The Global Catalogue of Microorganisms (GCM) 10K type strain sequencing project: providing services to taxonomists for standard genome sequencing and annotation.</title>
        <authorList>
            <consortium name="The Broad Institute Genomics Platform"/>
            <consortium name="The Broad Institute Genome Sequencing Center for Infectious Disease"/>
            <person name="Wu L."/>
            <person name="Ma J."/>
        </authorList>
    </citation>
    <scope>NUCLEOTIDE SEQUENCE [LARGE SCALE GENOMIC DNA]</scope>
    <source>
        <strain evidence="3 4">CGMCC 1.12125</strain>
    </source>
</reference>
<comment type="caution">
    <text evidence="3">The sequence shown here is derived from an EMBL/GenBank/DDBJ whole genome shotgun (WGS) entry which is preliminary data.</text>
</comment>
<proteinExistence type="predicted"/>
<protein>
    <submittedName>
        <fullName evidence="3">M24 family metallopeptidase</fullName>
    </submittedName>
</protein>
<dbReference type="InterPro" id="IPR029149">
    <property type="entry name" value="Creatin/AminoP/Spt16_N"/>
</dbReference>
<dbReference type="InterPro" id="IPR036005">
    <property type="entry name" value="Creatinase/aminopeptidase-like"/>
</dbReference>
<dbReference type="PANTHER" id="PTHR46112:SF2">
    <property type="entry name" value="XAA-PRO AMINOPEPTIDASE P-RELATED"/>
    <property type="match status" value="1"/>
</dbReference>
<dbReference type="InterPro" id="IPR000587">
    <property type="entry name" value="Creatinase_N"/>
</dbReference>
<dbReference type="SUPFAM" id="SSF53092">
    <property type="entry name" value="Creatinase/prolidase N-terminal domain"/>
    <property type="match status" value="1"/>
</dbReference>